<evidence type="ECO:0000313" key="5">
    <source>
        <dbReference type="EMBL" id="KID84182.1"/>
    </source>
</evidence>
<dbReference type="EMBL" id="AZNH01000046">
    <property type="protein sequence ID" value="KID84182.1"/>
    <property type="molecule type" value="Genomic_DNA"/>
</dbReference>
<proteinExistence type="inferred from homology"/>
<gene>
    <name evidence="5" type="ORF">MGU_08596</name>
</gene>
<keyword evidence="6" id="KW-1185">Reference proteome</keyword>
<accession>A0A0B4GWW7</accession>
<dbReference type="Proteomes" id="UP000031192">
    <property type="component" value="Unassembled WGS sequence"/>
</dbReference>
<keyword evidence="4" id="KW-0472">Membrane</keyword>
<protein>
    <recommendedName>
        <fullName evidence="7">Tat pathway signal sequence</fullName>
    </recommendedName>
</protein>
<comment type="caution">
    <text evidence="5">The sequence shown here is derived from an EMBL/GenBank/DDBJ whole genome shotgun (WGS) entry which is preliminary data.</text>
</comment>
<feature type="transmembrane region" description="Helical" evidence="4">
    <location>
        <begin position="12"/>
        <end position="35"/>
    </location>
</feature>
<dbReference type="PANTHER" id="PTHR33365:SF11">
    <property type="entry name" value="TAT PATHWAY SIGNAL SEQUENCE"/>
    <property type="match status" value="1"/>
</dbReference>
<dbReference type="InterPro" id="IPR021765">
    <property type="entry name" value="UstYa-like"/>
</dbReference>
<keyword evidence="4" id="KW-1133">Transmembrane helix</keyword>
<organism evidence="5 6">
    <name type="scientific">Metarhizium guizhouense (strain ARSEF 977)</name>
    <dbReference type="NCBI Taxonomy" id="1276136"/>
    <lineage>
        <taxon>Eukaryota</taxon>
        <taxon>Fungi</taxon>
        <taxon>Dikarya</taxon>
        <taxon>Ascomycota</taxon>
        <taxon>Pezizomycotina</taxon>
        <taxon>Sordariomycetes</taxon>
        <taxon>Hypocreomycetidae</taxon>
        <taxon>Hypocreales</taxon>
        <taxon>Clavicipitaceae</taxon>
        <taxon>Metarhizium</taxon>
    </lineage>
</organism>
<dbReference type="HOGENOM" id="CLU_1315667_0_0_1"/>
<evidence type="ECO:0000256" key="3">
    <source>
        <dbReference type="ARBA" id="ARBA00035112"/>
    </source>
</evidence>
<dbReference type="AlphaFoldDB" id="A0A0B4GWW7"/>
<dbReference type="OrthoDB" id="3687641at2759"/>
<comment type="similarity">
    <text evidence="3">Belongs to the ustYa family.</text>
</comment>
<reference evidence="5 6" key="1">
    <citation type="journal article" date="2014" name="Proc. Natl. Acad. Sci. U.S.A.">
        <title>Trajectory and genomic determinants of fungal-pathogen speciation and host adaptation.</title>
        <authorList>
            <person name="Hu X."/>
            <person name="Xiao G."/>
            <person name="Zheng P."/>
            <person name="Shang Y."/>
            <person name="Su Y."/>
            <person name="Zhang X."/>
            <person name="Liu X."/>
            <person name="Zhan S."/>
            <person name="St Leger R.J."/>
            <person name="Wang C."/>
        </authorList>
    </citation>
    <scope>NUCLEOTIDE SEQUENCE [LARGE SCALE GENOMIC DNA]</scope>
    <source>
        <strain evidence="5 6">ARSEF 977</strain>
    </source>
</reference>
<evidence type="ECO:0008006" key="7">
    <source>
        <dbReference type="Google" id="ProtNLM"/>
    </source>
</evidence>
<dbReference type="GO" id="GO:0016491">
    <property type="term" value="F:oxidoreductase activity"/>
    <property type="evidence" value="ECO:0007669"/>
    <property type="project" value="UniProtKB-KW"/>
</dbReference>
<evidence type="ECO:0000256" key="1">
    <source>
        <dbReference type="ARBA" id="ARBA00004685"/>
    </source>
</evidence>
<evidence type="ECO:0000313" key="6">
    <source>
        <dbReference type="Proteomes" id="UP000031192"/>
    </source>
</evidence>
<dbReference type="GO" id="GO:0043386">
    <property type="term" value="P:mycotoxin biosynthetic process"/>
    <property type="evidence" value="ECO:0007669"/>
    <property type="project" value="InterPro"/>
</dbReference>
<sequence>MAPLPKSTTRRHTVFLLCLFSSLLVSFALFTYFMLMPFSQFTTHHRASDKSHDLDVDAPADLAGAVATSTRRVDFALGDDAYQSLDVLAHEHDHLWREDLLPPNGGYLTLARAPNDTAARLGVAMFHQLRCLAAIRSEMQRLQARAHDGAPEDQDPARQDRDRALACFDYLRQSLLCHADATIEADDGTGVAEGMGERQCRDWRILYEASTRSDDEPVLPDDLR</sequence>
<evidence type="ECO:0000256" key="2">
    <source>
        <dbReference type="ARBA" id="ARBA00023002"/>
    </source>
</evidence>
<dbReference type="Pfam" id="PF11807">
    <property type="entry name" value="UstYa"/>
    <property type="match status" value="1"/>
</dbReference>
<name>A0A0B4GWW7_METGA</name>
<dbReference type="PANTHER" id="PTHR33365">
    <property type="entry name" value="YALI0B05434P"/>
    <property type="match status" value="1"/>
</dbReference>
<keyword evidence="2" id="KW-0560">Oxidoreductase</keyword>
<comment type="pathway">
    <text evidence="1">Mycotoxin biosynthesis.</text>
</comment>
<evidence type="ECO:0000256" key="4">
    <source>
        <dbReference type="SAM" id="Phobius"/>
    </source>
</evidence>
<keyword evidence="4" id="KW-0812">Transmembrane</keyword>